<evidence type="ECO:0000256" key="3">
    <source>
        <dbReference type="ARBA" id="ARBA00022679"/>
    </source>
</evidence>
<evidence type="ECO:0000256" key="4">
    <source>
        <dbReference type="ARBA" id="ARBA00053747"/>
    </source>
</evidence>
<evidence type="ECO:0000256" key="2">
    <source>
        <dbReference type="ARBA" id="ARBA00022676"/>
    </source>
</evidence>
<gene>
    <name evidence="5" type="ORF">M8C21_007303</name>
</gene>
<dbReference type="FunFam" id="3.40.50.2000:FF:000065">
    <property type="entry name" value="Glycosyltransferase"/>
    <property type="match status" value="3"/>
</dbReference>
<evidence type="ECO:0000313" key="6">
    <source>
        <dbReference type="Proteomes" id="UP001206925"/>
    </source>
</evidence>
<dbReference type="PANTHER" id="PTHR11926:SF1417">
    <property type="entry name" value="UDP-GLUCURONOSYL_UDP-GLUCOSYLTRANSFERASE, UDP-GLYCOSYLTRANSFERASE FAMILY"/>
    <property type="match status" value="1"/>
</dbReference>
<comment type="caution">
    <text evidence="5">The sequence shown here is derived from an EMBL/GenBank/DDBJ whole genome shotgun (WGS) entry which is preliminary data.</text>
</comment>
<dbReference type="Gene3D" id="3.40.50.2000">
    <property type="entry name" value="Glycogen Phosphorylase B"/>
    <property type="match status" value="9"/>
</dbReference>
<keyword evidence="3" id="KW-0808">Transferase</keyword>
<dbReference type="PROSITE" id="PS00375">
    <property type="entry name" value="UDPGT"/>
    <property type="match status" value="3"/>
</dbReference>
<reference evidence="5" key="1">
    <citation type="submission" date="2022-06" db="EMBL/GenBank/DDBJ databases">
        <title>Uncovering the hologenomic basis of an extraordinary plant invasion.</title>
        <authorList>
            <person name="Bieker V.C."/>
            <person name="Martin M.D."/>
            <person name="Gilbert T."/>
            <person name="Hodgins K."/>
            <person name="Battlay P."/>
            <person name="Petersen B."/>
            <person name="Wilson J."/>
        </authorList>
    </citation>
    <scope>NUCLEOTIDE SEQUENCE</scope>
    <source>
        <strain evidence="5">AA19_3_7</strain>
        <tissue evidence="5">Leaf</tissue>
    </source>
</reference>
<keyword evidence="2" id="KW-0328">Glycosyltransferase</keyword>
<dbReference type="SUPFAM" id="SSF53756">
    <property type="entry name" value="UDP-Glycosyltransferase/glycogen phosphorylase"/>
    <property type="match status" value="4"/>
</dbReference>
<protein>
    <submittedName>
        <fullName evidence="5">Uncharacterized protein</fullName>
    </submittedName>
</protein>
<keyword evidence="6" id="KW-1185">Reference proteome</keyword>
<comment type="similarity">
    <text evidence="1">Belongs to the UDP-glycosyltransferase family.</text>
</comment>
<dbReference type="Pfam" id="PF00201">
    <property type="entry name" value="UDPGT"/>
    <property type="match status" value="3"/>
</dbReference>
<dbReference type="InterPro" id="IPR002213">
    <property type="entry name" value="UDP_glucos_trans"/>
</dbReference>
<dbReference type="PANTHER" id="PTHR11926">
    <property type="entry name" value="GLUCOSYL/GLUCURONOSYL TRANSFERASES"/>
    <property type="match status" value="1"/>
</dbReference>
<dbReference type="CDD" id="cd03784">
    <property type="entry name" value="GT1_Gtf-like"/>
    <property type="match status" value="4"/>
</dbReference>
<dbReference type="FunFam" id="3.40.50.2000:FF:000056">
    <property type="entry name" value="Glycosyltransferase"/>
    <property type="match status" value="2"/>
</dbReference>
<dbReference type="InterPro" id="IPR035595">
    <property type="entry name" value="UDP_glycos_trans_CS"/>
</dbReference>
<dbReference type="GO" id="GO:0016138">
    <property type="term" value="P:glycoside biosynthetic process"/>
    <property type="evidence" value="ECO:0007669"/>
    <property type="project" value="UniProtKB-ARBA"/>
</dbReference>
<accession>A0AAD5CQI4</accession>
<comment type="function">
    <text evidence="4">May glycosylate diterpenes or flavonols in leaves.</text>
</comment>
<dbReference type="GO" id="GO:0080043">
    <property type="term" value="F:quercetin 3-O-glucosyltransferase activity"/>
    <property type="evidence" value="ECO:0007669"/>
    <property type="project" value="TreeGrafter"/>
</dbReference>
<dbReference type="Proteomes" id="UP001206925">
    <property type="component" value="Unassembled WGS sequence"/>
</dbReference>
<evidence type="ECO:0000256" key="1">
    <source>
        <dbReference type="ARBA" id="ARBA00009995"/>
    </source>
</evidence>
<proteinExistence type="inferred from homology"/>
<evidence type="ECO:0000313" key="5">
    <source>
        <dbReference type="EMBL" id="KAI7745882.1"/>
    </source>
</evidence>
<dbReference type="GO" id="GO:0080044">
    <property type="term" value="F:quercetin 7-O-glucosyltransferase activity"/>
    <property type="evidence" value="ECO:0007669"/>
    <property type="project" value="TreeGrafter"/>
</dbReference>
<organism evidence="5 6">
    <name type="scientific">Ambrosia artemisiifolia</name>
    <name type="common">Common ragweed</name>
    <dbReference type="NCBI Taxonomy" id="4212"/>
    <lineage>
        <taxon>Eukaryota</taxon>
        <taxon>Viridiplantae</taxon>
        <taxon>Streptophyta</taxon>
        <taxon>Embryophyta</taxon>
        <taxon>Tracheophyta</taxon>
        <taxon>Spermatophyta</taxon>
        <taxon>Magnoliopsida</taxon>
        <taxon>eudicotyledons</taxon>
        <taxon>Gunneridae</taxon>
        <taxon>Pentapetalae</taxon>
        <taxon>asterids</taxon>
        <taxon>campanulids</taxon>
        <taxon>Asterales</taxon>
        <taxon>Asteraceae</taxon>
        <taxon>Asteroideae</taxon>
        <taxon>Heliantheae alliance</taxon>
        <taxon>Heliantheae</taxon>
        <taxon>Ambrosia</taxon>
    </lineage>
</organism>
<sequence>MDAVATTKKSPHIVCIPLPAQSHVKAMLKLAELLHHKGLQITFVNTESVHNSFLESGGPHCLDGSPGFGFETIPDGAPEGWEVSTTVSRVQILLESVENHFLAPFVDLVTKLPNPPTCILSDGFMSAFTIDAAQQLGIPVMMFWTLAACGFMGCYHIHSLIEKGLAPLKDESYLTNGYLDTVIDLVPGMEGIRLKDFPIVWTTDLNDKLLMFSKEAPQRSHKVPHHILHTFDELEAATIKALSSIYAHVYTIGPLQLLLDQIPAEKKQSGSSSFHGYSLQKEEPECFEWLQSKQPNSVIYVNYGTSTVVSLDDLIEFGWGLMTNCRSICKEWEAGLEMGKKVERDEVTRLVQELMGEGGHKMRNKAIEWKEKAHIATDPNGSSSLNDMAATEKKLKPHIVCIPLPAQSHVKAMLKLAELLHHKGLQITFGWEVSTTVSRVQLLLESVEHHFLAPFVELVTKLPNPPTCILSDGFMSAFTIDAAQKLGIPVMMFWTLAACGLMGIYHIHSLIEKQLAPLKDESYLTNGYLDTVIDWIPGMEGIRLKDFPIVWTTDLNDKLLMFSKEAPRRSHKVPYHILHTFDELEAATIKALSLIYDHLYTIGPLQLLLDHIPEEKKQYGGSSFHGYSFRKEEPKCFQWLQSKQPNSVIYVNFGTSTVVSLDDLIEFGWGLANSNHYFLWIIRSNMVKAEAAMLPPELEEHISKRGFIASWCSQEKVLNHPSVGGFLTHCGWGSTIESLSAGIPMICLPNVWDQMTNCRSMCNEWEVGLEMGKKVKRDEVTRLVQELMGEGGHKMRNKAIEWKEKANIATGPNEYNKKKWIQEIMESVATTEKKLKPHVIFIPFPDQSHIKAMLKLAELLHHKGLQITFINTEFVHDLLLKSAGPNSLDSSPGFRFETIPDGVPRSPEASATAIRDLLMHSLETKFLARFIDLVTKLPDPPTCIISDGFMSVFTIDAAQKLGIPIMMFWTLAACGYMGFYQIQSLMEKGFAPLKDKSYLTNGYLDTIVDWVPGMEDIRLKDFPMDWTVDINDKLVMFCKEAPQRSHRVSYHIFHTFDELEPGIIQALSSMYAHVYTIGPLQLLLDQIPEEKKKTRVGYSLMKEETECLEWLQSKEPNSVIYVNYGSTTLMSLEDLIEFGWGLANSNHYFLWIIRSNLVIGESIVLPHELDQRIKQKGFISRWCSQEKVLNLPSVGGFLTHCGWGSTIEGLSAGVPMICWPFWWDQWTNCWSICKEWEVGVEMESKVKRDEVSRLVQELMGEGGHIMRNKAIEWKEKARVATGLNGSSSLNIEKIVKEITLLSESHIKAMLKLAQVLHHKGIQITFVNTEHMHKRLLNSGGHNCLDGSSGFKFEMIPDSIPRKSEDDDGSDVLLAYVETKFLAPFLDLATKLTTPATCIISDGFMSAFTIDAAKELGIPVMLYWTFSACGFMCLYHIQSLVEKGLAPLKDESCLTNGYLDTIIDWIPGMKDIRLKDFNSVMQTTDPNDKQFTFCINATQKSHNVSHNILHTFDALEASIVNALSSMFPKVYTVGPMQLLLDRISEEEKQTEMLNFNAYNLWKEEPECLEWLQSKKPKSVIYVNYGSFTVMSLKDIIEFGWGLINSDHYFLWIIRSDLVVCESGVLPQEFEEHIKKRGFIASWCPQEKVLNHPSVGGFLTHCGWGSTIESLSAGVPMICWPYAWDQLTNCRYICKEWEVGLEMGKEVKREEVTNLVKELMGNGGDKKRTKAKEWQKQAYVAMGPNGSSYLNVNNLVEEIVMLSRNSK</sequence>
<name>A0AAD5CQI4_AMBAR</name>
<dbReference type="EMBL" id="JAMZMK010007093">
    <property type="protein sequence ID" value="KAI7745882.1"/>
    <property type="molecule type" value="Genomic_DNA"/>
</dbReference>
<dbReference type="FunFam" id="3.40.50.2000:FF:000060">
    <property type="entry name" value="Glycosyltransferase"/>
    <property type="match status" value="1"/>
</dbReference>